<keyword evidence="7 15" id="KW-0378">Hydrolase</keyword>
<dbReference type="NCBIfam" id="TIGR00577">
    <property type="entry name" value="fpg"/>
    <property type="match status" value="1"/>
</dbReference>
<dbReference type="Gene3D" id="3.20.190.10">
    <property type="entry name" value="MutM-like, N-terminal"/>
    <property type="match status" value="1"/>
</dbReference>
<feature type="binding site" evidence="15">
    <location>
        <position position="93"/>
    </location>
    <ligand>
        <name>DNA</name>
        <dbReference type="ChEBI" id="CHEBI:16991"/>
    </ligand>
</feature>
<dbReference type="EC" id="4.2.99.18" evidence="15"/>
<keyword evidence="8 15" id="KW-0862">Zinc</keyword>
<dbReference type="GO" id="GO:0003684">
    <property type="term" value="F:damaged DNA binding"/>
    <property type="evidence" value="ECO:0007669"/>
    <property type="project" value="InterPro"/>
</dbReference>
<comment type="catalytic activity">
    <reaction evidence="14 15">
        <text>2'-deoxyribonucleotide-(2'-deoxyribose 5'-phosphate)-2'-deoxyribonucleotide-DNA = a 3'-end 2'-deoxyribonucleotide-(2,3-dehydro-2,3-deoxyribose 5'-phosphate)-DNA + a 5'-end 5'-phospho-2'-deoxyribonucleoside-DNA + H(+)</text>
        <dbReference type="Rhea" id="RHEA:66592"/>
        <dbReference type="Rhea" id="RHEA-COMP:13180"/>
        <dbReference type="Rhea" id="RHEA-COMP:16897"/>
        <dbReference type="Rhea" id="RHEA-COMP:17067"/>
        <dbReference type="ChEBI" id="CHEBI:15378"/>
        <dbReference type="ChEBI" id="CHEBI:136412"/>
        <dbReference type="ChEBI" id="CHEBI:157695"/>
        <dbReference type="ChEBI" id="CHEBI:167181"/>
        <dbReference type="EC" id="4.2.99.18"/>
    </reaction>
</comment>
<evidence type="ECO:0000256" key="14">
    <source>
        <dbReference type="ARBA" id="ARBA00044632"/>
    </source>
</evidence>
<evidence type="ECO:0000256" key="2">
    <source>
        <dbReference type="ARBA" id="ARBA00009409"/>
    </source>
</evidence>
<accession>A0A1I1TUY0</accession>
<evidence type="ECO:0000313" key="18">
    <source>
        <dbReference type="EMBL" id="SFD60253.1"/>
    </source>
</evidence>
<organism evidence="18 19">
    <name type="scientific">Lentibacillus persicus</name>
    <dbReference type="NCBI Taxonomy" id="640948"/>
    <lineage>
        <taxon>Bacteria</taxon>
        <taxon>Bacillati</taxon>
        <taxon>Bacillota</taxon>
        <taxon>Bacilli</taxon>
        <taxon>Bacillales</taxon>
        <taxon>Bacillaceae</taxon>
        <taxon>Lentibacillus</taxon>
    </lineage>
</organism>
<dbReference type="OrthoDB" id="9800855at2"/>
<evidence type="ECO:0000256" key="7">
    <source>
        <dbReference type="ARBA" id="ARBA00022801"/>
    </source>
</evidence>
<reference evidence="19" key="1">
    <citation type="submission" date="2016-10" db="EMBL/GenBank/DDBJ databases">
        <authorList>
            <person name="Varghese N."/>
            <person name="Submissions S."/>
        </authorList>
    </citation>
    <scope>NUCLEOTIDE SEQUENCE [LARGE SCALE GENOMIC DNA]</scope>
    <source>
        <strain evidence="19">DSM 22530</strain>
    </source>
</reference>
<sequence length="276" mass="31430">MPELPEVETIKETLKQFVINKTISDVAVYWPTIIKRPEDAEQFKSLLPGQSIVDIHRRGKFLLFELDDAILVSHLRMEGKYSVHPSREPVTKHTHVIFSFSNGEELRYNDVRKFGTMHLFKKGDELTNKPLNQLGPDPFDETFTTDYLYKKLKKTERVIKSVLLDQSIVAGLGNIYVDETLFKANIHPLRKANKLKKKEAAAIWEAAIVTLREAITQGGTTIRSYVNSQGDMGMFQQELFVYGQENEPCKTCGKPIVKMKIGGRGTHVCVSCQKMK</sequence>
<evidence type="ECO:0000256" key="4">
    <source>
        <dbReference type="ARBA" id="ARBA00022723"/>
    </source>
</evidence>
<dbReference type="STRING" id="640948.SAMN05216238_102372"/>
<dbReference type="SMART" id="SM00898">
    <property type="entry name" value="Fapy_DNA_glyco"/>
    <property type="match status" value="1"/>
</dbReference>
<keyword evidence="11 15" id="KW-0456">Lyase</keyword>
<dbReference type="SMART" id="SM01232">
    <property type="entry name" value="H2TH"/>
    <property type="match status" value="1"/>
</dbReference>
<evidence type="ECO:0000256" key="15">
    <source>
        <dbReference type="HAMAP-Rule" id="MF_00103"/>
    </source>
</evidence>
<feature type="binding site" evidence="15">
    <location>
        <position position="112"/>
    </location>
    <ligand>
        <name>DNA</name>
        <dbReference type="ChEBI" id="CHEBI:16991"/>
    </ligand>
</feature>
<dbReference type="FunFam" id="3.20.190.10:FF:000001">
    <property type="entry name" value="Formamidopyrimidine-DNA glycosylase"/>
    <property type="match status" value="1"/>
</dbReference>
<comment type="subunit">
    <text evidence="3 15">Monomer.</text>
</comment>
<dbReference type="CDD" id="cd08966">
    <property type="entry name" value="EcFpg-like_N"/>
    <property type="match status" value="1"/>
</dbReference>
<dbReference type="InterPro" id="IPR012319">
    <property type="entry name" value="FPG_cat"/>
</dbReference>
<feature type="active site" description="Proton donor" evidence="15">
    <location>
        <position position="3"/>
    </location>
</feature>
<evidence type="ECO:0000256" key="1">
    <source>
        <dbReference type="ARBA" id="ARBA00001668"/>
    </source>
</evidence>
<evidence type="ECO:0000259" key="17">
    <source>
        <dbReference type="PROSITE" id="PS51068"/>
    </source>
</evidence>
<keyword evidence="4 15" id="KW-0479">Metal-binding</keyword>
<dbReference type="PANTHER" id="PTHR22993:SF9">
    <property type="entry name" value="FORMAMIDOPYRIMIDINE-DNA GLYCOSYLASE"/>
    <property type="match status" value="1"/>
</dbReference>
<dbReference type="InterPro" id="IPR020629">
    <property type="entry name" value="FPG_Glyclase"/>
</dbReference>
<dbReference type="GO" id="GO:0034039">
    <property type="term" value="F:8-oxo-7,8-dihydroguanine DNA N-glycosylase activity"/>
    <property type="evidence" value="ECO:0007669"/>
    <property type="project" value="TreeGrafter"/>
</dbReference>
<feature type="active site" description="Proton donor; for delta-elimination activity" evidence="15">
    <location>
        <position position="264"/>
    </location>
</feature>
<dbReference type="PROSITE" id="PS51068">
    <property type="entry name" value="FPG_CAT"/>
    <property type="match status" value="1"/>
</dbReference>
<dbReference type="InterPro" id="IPR000214">
    <property type="entry name" value="Znf_DNA_glyclase/AP_lyase"/>
</dbReference>
<gene>
    <name evidence="15" type="primary">mutM</name>
    <name evidence="15" type="synonym">fpg</name>
    <name evidence="18" type="ORF">SAMN05216238_102372</name>
</gene>
<dbReference type="HAMAP" id="MF_00103">
    <property type="entry name" value="Fapy_DNA_glycosyl"/>
    <property type="match status" value="1"/>
</dbReference>
<proteinExistence type="inferred from homology"/>
<evidence type="ECO:0000313" key="19">
    <source>
        <dbReference type="Proteomes" id="UP000199474"/>
    </source>
</evidence>
<feature type="active site" description="Schiff-base intermediate with DNA" evidence="15">
    <location>
        <position position="2"/>
    </location>
</feature>
<dbReference type="InterPro" id="IPR015886">
    <property type="entry name" value="H2TH_FPG"/>
</dbReference>
<dbReference type="Proteomes" id="UP000199474">
    <property type="component" value="Unassembled WGS sequence"/>
</dbReference>
<dbReference type="Gene3D" id="1.10.8.50">
    <property type="match status" value="1"/>
</dbReference>
<evidence type="ECO:0000256" key="8">
    <source>
        <dbReference type="ARBA" id="ARBA00022833"/>
    </source>
</evidence>
<comment type="catalytic activity">
    <reaction evidence="1 15">
        <text>Hydrolysis of DNA containing ring-opened 7-methylguanine residues, releasing 2,6-diamino-4-hydroxy-5-(N-methyl)formamidopyrimidine.</text>
        <dbReference type="EC" id="3.2.2.23"/>
    </reaction>
</comment>
<name>A0A1I1TUY0_9BACI</name>
<keyword evidence="6 15" id="KW-0863">Zinc-finger</keyword>
<dbReference type="Pfam" id="PF06831">
    <property type="entry name" value="H2TH"/>
    <property type="match status" value="1"/>
</dbReference>
<dbReference type="AlphaFoldDB" id="A0A1I1TUY0"/>
<evidence type="ECO:0000256" key="5">
    <source>
        <dbReference type="ARBA" id="ARBA00022763"/>
    </source>
</evidence>
<dbReference type="GO" id="GO:0140078">
    <property type="term" value="F:class I DNA-(apurinic or apyrimidinic site) endonuclease activity"/>
    <property type="evidence" value="ECO:0007669"/>
    <property type="project" value="UniProtKB-EC"/>
</dbReference>
<evidence type="ECO:0000256" key="13">
    <source>
        <dbReference type="ARBA" id="ARBA00023295"/>
    </source>
</evidence>
<dbReference type="EMBL" id="FOMR01000002">
    <property type="protein sequence ID" value="SFD60253.1"/>
    <property type="molecule type" value="Genomic_DNA"/>
</dbReference>
<keyword evidence="13 15" id="KW-0326">Glycosidase</keyword>
<evidence type="ECO:0000256" key="3">
    <source>
        <dbReference type="ARBA" id="ARBA00011245"/>
    </source>
</evidence>
<dbReference type="RefSeq" id="WP_090081781.1">
    <property type="nucleotide sequence ID" value="NZ_FOMR01000002.1"/>
</dbReference>
<protein>
    <recommendedName>
        <fullName evidence="15">Formamidopyrimidine-DNA glycosylase</fullName>
        <shortName evidence="15">Fapy-DNA glycosylase</shortName>
        <ecNumber evidence="15">3.2.2.23</ecNumber>
    </recommendedName>
    <alternativeName>
        <fullName evidence="15">DNA-(apurinic or apyrimidinic site) lyase MutM</fullName>
        <shortName evidence="15">AP lyase MutM</shortName>
        <ecNumber evidence="15">4.2.99.18</ecNumber>
    </alternativeName>
</protein>
<dbReference type="InterPro" id="IPR035937">
    <property type="entry name" value="FPG_N"/>
</dbReference>
<dbReference type="SUPFAM" id="SSF81624">
    <property type="entry name" value="N-terminal domain of MutM-like DNA repair proteins"/>
    <property type="match status" value="1"/>
</dbReference>
<dbReference type="PANTHER" id="PTHR22993">
    <property type="entry name" value="FORMAMIDOPYRIMIDINE-DNA GLYCOSYLASE"/>
    <property type="match status" value="1"/>
</dbReference>
<dbReference type="InterPro" id="IPR010979">
    <property type="entry name" value="Ribosomal_uS13-like_H2TH"/>
</dbReference>
<dbReference type="SUPFAM" id="SSF57716">
    <property type="entry name" value="Glucocorticoid receptor-like (DNA-binding domain)"/>
    <property type="match status" value="1"/>
</dbReference>
<dbReference type="PROSITE" id="PS51066">
    <property type="entry name" value="ZF_FPG_2"/>
    <property type="match status" value="1"/>
</dbReference>
<dbReference type="SUPFAM" id="SSF46946">
    <property type="entry name" value="S13-like H2TH domain"/>
    <property type="match status" value="1"/>
</dbReference>
<dbReference type="Pfam" id="PF06827">
    <property type="entry name" value="zf-FPG_IleRS"/>
    <property type="match status" value="1"/>
</dbReference>
<comment type="cofactor">
    <cofactor evidence="15">
        <name>Zn(2+)</name>
        <dbReference type="ChEBI" id="CHEBI:29105"/>
    </cofactor>
    <text evidence="15">Binds 1 zinc ion per subunit.</text>
</comment>
<feature type="active site" description="Proton donor; for beta-elimination activity" evidence="15">
    <location>
        <position position="60"/>
    </location>
</feature>
<dbReference type="FunFam" id="1.10.8.50:FF:000003">
    <property type="entry name" value="Formamidopyrimidine-DNA glycosylase"/>
    <property type="match status" value="1"/>
</dbReference>
<dbReference type="GO" id="GO:0008270">
    <property type="term" value="F:zinc ion binding"/>
    <property type="evidence" value="ECO:0007669"/>
    <property type="project" value="UniProtKB-UniRule"/>
</dbReference>
<feature type="domain" description="Formamidopyrimidine-DNA glycosylase catalytic" evidence="17">
    <location>
        <begin position="2"/>
        <end position="115"/>
    </location>
</feature>
<evidence type="ECO:0000259" key="16">
    <source>
        <dbReference type="PROSITE" id="PS51066"/>
    </source>
</evidence>
<evidence type="ECO:0000256" key="12">
    <source>
        <dbReference type="ARBA" id="ARBA00023268"/>
    </source>
</evidence>
<feature type="domain" description="FPG-type" evidence="16">
    <location>
        <begin position="240"/>
        <end position="274"/>
    </location>
</feature>
<dbReference type="Pfam" id="PF01149">
    <property type="entry name" value="Fapy_DNA_glyco"/>
    <property type="match status" value="1"/>
</dbReference>
<dbReference type="GO" id="GO:0003690">
    <property type="term" value="F:double-stranded DNA binding"/>
    <property type="evidence" value="ECO:0007669"/>
    <property type="project" value="UniProtKB-ARBA"/>
</dbReference>
<dbReference type="EC" id="3.2.2.23" evidence="15"/>
<keyword evidence="19" id="KW-1185">Reference proteome</keyword>
<keyword evidence="5 15" id="KW-0227">DNA damage</keyword>
<evidence type="ECO:0000256" key="10">
    <source>
        <dbReference type="ARBA" id="ARBA00023204"/>
    </source>
</evidence>
<comment type="similarity">
    <text evidence="2 15">Belongs to the FPG family.</text>
</comment>
<keyword evidence="9 15" id="KW-0238">DNA-binding</keyword>
<comment type="caution">
    <text evidence="15">Lacks conserved residue(s) required for the propagation of feature annotation.</text>
</comment>
<evidence type="ECO:0000256" key="6">
    <source>
        <dbReference type="ARBA" id="ARBA00022771"/>
    </source>
</evidence>
<evidence type="ECO:0000256" key="11">
    <source>
        <dbReference type="ARBA" id="ARBA00023239"/>
    </source>
</evidence>
<dbReference type="GO" id="GO:0006284">
    <property type="term" value="P:base-excision repair"/>
    <property type="evidence" value="ECO:0007669"/>
    <property type="project" value="InterPro"/>
</dbReference>
<dbReference type="InterPro" id="IPR010663">
    <property type="entry name" value="Znf_FPG/IleRS"/>
</dbReference>
<keyword evidence="10 15" id="KW-0234">DNA repair</keyword>
<evidence type="ECO:0000256" key="9">
    <source>
        <dbReference type="ARBA" id="ARBA00023125"/>
    </source>
</evidence>
<comment type="function">
    <text evidence="15">Involved in base excision repair of DNA damaged by oxidation or by mutagenic agents. Acts as DNA glycosylase that recognizes and removes damaged bases. Has a preference for oxidized purines, such as 7,8-dihydro-8-oxoguanine (8-oxoG). Has AP (apurinic/apyrimidinic) lyase activity and introduces nicks in the DNA strand. Cleaves the DNA backbone by beta-delta elimination to generate a single-strand break at the site of the removed base with both 3'- and 5'-phosphates.</text>
</comment>
<keyword evidence="12 15" id="KW-0511">Multifunctional enzyme</keyword>
<dbReference type="NCBIfam" id="NF002211">
    <property type="entry name" value="PRK01103.1"/>
    <property type="match status" value="1"/>
</dbReference>